<feature type="transmembrane region" description="Helical" evidence="6">
    <location>
        <begin position="12"/>
        <end position="31"/>
    </location>
</feature>
<dbReference type="EMBL" id="JBHUKY010000034">
    <property type="protein sequence ID" value="MFD2412413.1"/>
    <property type="molecule type" value="Genomic_DNA"/>
</dbReference>
<dbReference type="Pfam" id="PF13462">
    <property type="entry name" value="Thioredoxin_4"/>
    <property type="match status" value="1"/>
</dbReference>
<keyword evidence="6" id="KW-0472">Membrane</keyword>
<dbReference type="PANTHER" id="PTHR13887">
    <property type="entry name" value="GLUTATHIONE S-TRANSFERASE KAPPA"/>
    <property type="match status" value="1"/>
</dbReference>
<dbReference type="InterPro" id="IPR013766">
    <property type="entry name" value="Thioredoxin_domain"/>
</dbReference>
<keyword evidence="6" id="KW-1133">Transmembrane helix</keyword>
<dbReference type="InterPro" id="IPR012336">
    <property type="entry name" value="Thioredoxin-like_fold"/>
</dbReference>
<keyword evidence="4" id="KW-1015">Disulfide bond</keyword>
<keyword evidence="5" id="KW-0676">Redox-active center</keyword>
<evidence type="ECO:0000256" key="6">
    <source>
        <dbReference type="SAM" id="Phobius"/>
    </source>
</evidence>
<protein>
    <submittedName>
        <fullName evidence="8">DsbA family protein</fullName>
    </submittedName>
</protein>
<keyword evidence="2" id="KW-0732">Signal</keyword>
<dbReference type="PROSITE" id="PS51352">
    <property type="entry name" value="THIOREDOXIN_2"/>
    <property type="match status" value="1"/>
</dbReference>
<dbReference type="PANTHER" id="PTHR13887:SF14">
    <property type="entry name" value="DISULFIDE BOND FORMATION PROTEIN D"/>
    <property type="match status" value="1"/>
</dbReference>
<evidence type="ECO:0000313" key="8">
    <source>
        <dbReference type="EMBL" id="MFD2412413.1"/>
    </source>
</evidence>
<comment type="caution">
    <text evidence="8">The sequence shown here is derived from an EMBL/GenBank/DDBJ whole genome shotgun (WGS) entry which is preliminary data.</text>
</comment>
<dbReference type="RefSeq" id="WP_209989262.1">
    <property type="nucleotide sequence ID" value="NZ_JBHSVQ010000001.1"/>
</dbReference>
<keyword evidence="9" id="KW-1185">Reference proteome</keyword>
<evidence type="ECO:0000259" key="7">
    <source>
        <dbReference type="PROSITE" id="PS51352"/>
    </source>
</evidence>
<keyword evidence="6" id="KW-0812">Transmembrane</keyword>
<accession>A0ABW5FBK1</accession>
<dbReference type="SUPFAM" id="SSF52833">
    <property type="entry name" value="Thioredoxin-like"/>
    <property type="match status" value="1"/>
</dbReference>
<feature type="domain" description="Thioredoxin" evidence="7">
    <location>
        <begin position="38"/>
        <end position="235"/>
    </location>
</feature>
<reference evidence="9" key="1">
    <citation type="journal article" date="2019" name="Int. J. Syst. Evol. Microbiol.">
        <title>The Global Catalogue of Microorganisms (GCM) 10K type strain sequencing project: providing services to taxonomists for standard genome sequencing and annotation.</title>
        <authorList>
            <consortium name="The Broad Institute Genomics Platform"/>
            <consortium name="The Broad Institute Genome Sequencing Center for Infectious Disease"/>
            <person name="Wu L."/>
            <person name="Ma J."/>
        </authorList>
    </citation>
    <scope>NUCLEOTIDE SEQUENCE [LARGE SCALE GENOMIC DNA]</scope>
    <source>
        <strain evidence="9">CCM 8725</strain>
    </source>
</reference>
<name>A0ABW5FBK1_9BACL</name>
<evidence type="ECO:0000256" key="5">
    <source>
        <dbReference type="ARBA" id="ARBA00023284"/>
    </source>
</evidence>
<gene>
    <name evidence="8" type="ORF">ACFSX3_21210</name>
</gene>
<keyword evidence="3" id="KW-0560">Oxidoreductase</keyword>
<evidence type="ECO:0000256" key="1">
    <source>
        <dbReference type="ARBA" id="ARBA00005791"/>
    </source>
</evidence>
<comment type="similarity">
    <text evidence="1">Belongs to the thioredoxin family. DsbA subfamily.</text>
</comment>
<dbReference type="Gene3D" id="3.40.30.10">
    <property type="entry name" value="Glutaredoxin"/>
    <property type="match status" value="1"/>
</dbReference>
<sequence>MNKINFRSKSFYPIIAVLAIIVISLGLIVVYNSNSPEISALEKMPNYTEIKGKYNAEGLKYEKQPRMGNANAKVKIIEFADFKCPACKKWKEANWDSLKKEFLDTGKAEIYFINYAFIDRDSILAASAGEAIAKQNNEKFWEYYEKLYDHQGDETEIWATQGFLLDFVKNNIDGIDYKLFEDDFKGHKYMLDVKEDYKTAGHYGINGTPQFMVDGKLLPDSSYHSLASAIEYQLSFK</sequence>
<evidence type="ECO:0000313" key="9">
    <source>
        <dbReference type="Proteomes" id="UP001597448"/>
    </source>
</evidence>
<evidence type="ECO:0000256" key="4">
    <source>
        <dbReference type="ARBA" id="ARBA00023157"/>
    </source>
</evidence>
<dbReference type="Proteomes" id="UP001597448">
    <property type="component" value="Unassembled WGS sequence"/>
</dbReference>
<evidence type="ECO:0000256" key="3">
    <source>
        <dbReference type="ARBA" id="ARBA00023002"/>
    </source>
</evidence>
<proteinExistence type="inferred from homology"/>
<organism evidence="8 9">
    <name type="scientific">Paenibacillus rhizoplanae</name>
    <dbReference type="NCBI Taxonomy" id="1917181"/>
    <lineage>
        <taxon>Bacteria</taxon>
        <taxon>Bacillati</taxon>
        <taxon>Bacillota</taxon>
        <taxon>Bacilli</taxon>
        <taxon>Bacillales</taxon>
        <taxon>Paenibacillaceae</taxon>
        <taxon>Paenibacillus</taxon>
    </lineage>
</organism>
<dbReference type="InterPro" id="IPR036249">
    <property type="entry name" value="Thioredoxin-like_sf"/>
</dbReference>
<evidence type="ECO:0000256" key="2">
    <source>
        <dbReference type="ARBA" id="ARBA00022729"/>
    </source>
</evidence>